<keyword evidence="7" id="KW-0460">Magnesium</keyword>
<keyword evidence="9" id="KW-0812">Transmembrane</keyword>
<dbReference type="OMA" id="GPERMQI"/>
<dbReference type="AlphaFoldDB" id="G0QIV5"/>
<evidence type="ECO:0000256" key="7">
    <source>
        <dbReference type="ARBA" id="ARBA00022842"/>
    </source>
</evidence>
<accession>G0QIV5</accession>
<dbReference type="Gene3D" id="1.10.150.340">
    <property type="entry name" value="Pyrimidine 5'-nucleotidase (UMPH-1), N-terminal domain"/>
    <property type="match status" value="1"/>
</dbReference>
<dbReference type="eggNOG" id="KOG3128">
    <property type="taxonomic scope" value="Eukaryota"/>
</dbReference>
<protein>
    <recommendedName>
        <fullName evidence="3">5'-nucleotidase</fullName>
        <ecNumber evidence="3">3.1.3.5</ecNumber>
    </recommendedName>
</protein>
<evidence type="ECO:0000256" key="5">
    <source>
        <dbReference type="ARBA" id="ARBA00022741"/>
    </source>
</evidence>
<keyword evidence="4" id="KW-0479">Metal-binding</keyword>
<name>G0QIV5_ICHMU</name>
<evidence type="ECO:0000256" key="8">
    <source>
        <dbReference type="ARBA" id="ARBA00023080"/>
    </source>
</evidence>
<dbReference type="GO" id="GO:0000166">
    <property type="term" value="F:nucleotide binding"/>
    <property type="evidence" value="ECO:0007669"/>
    <property type="project" value="UniProtKB-KW"/>
</dbReference>
<organism evidence="10 11">
    <name type="scientific">Ichthyophthirius multifiliis</name>
    <name type="common">White spot disease agent</name>
    <name type="synonym">Ich</name>
    <dbReference type="NCBI Taxonomy" id="5932"/>
    <lineage>
        <taxon>Eukaryota</taxon>
        <taxon>Sar</taxon>
        <taxon>Alveolata</taxon>
        <taxon>Ciliophora</taxon>
        <taxon>Intramacronucleata</taxon>
        <taxon>Oligohymenophorea</taxon>
        <taxon>Hymenostomatida</taxon>
        <taxon>Ophryoglenina</taxon>
        <taxon>Ichthyophthirius</taxon>
    </lineage>
</organism>
<dbReference type="OrthoDB" id="10014216at2759"/>
<dbReference type="EC" id="3.1.3.5" evidence="3"/>
<comment type="similarity">
    <text evidence="2">Belongs to the pyrimidine 5'-nucleotidase family.</text>
</comment>
<dbReference type="InterPro" id="IPR036412">
    <property type="entry name" value="HAD-like_sf"/>
</dbReference>
<gene>
    <name evidence="10" type="ORF">IMG5_000680</name>
</gene>
<keyword evidence="5" id="KW-0547">Nucleotide-binding</keyword>
<dbReference type="InParanoid" id="G0QIV5"/>
<evidence type="ECO:0000313" key="11">
    <source>
        <dbReference type="Proteomes" id="UP000008983"/>
    </source>
</evidence>
<dbReference type="GO" id="GO:0009117">
    <property type="term" value="P:nucleotide metabolic process"/>
    <property type="evidence" value="ECO:0007669"/>
    <property type="project" value="UniProtKB-KW"/>
</dbReference>
<comment type="catalytic activity">
    <reaction evidence="1">
        <text>a ribonucleoside 5'-phosphate + H2O = a ribonucleoside + phosphate</text>
        <dbReference type="Rhea" id="RHEA:12484"/>
        <dbReference type="ChEBI" id="CHEBI:15377"/>
        <dbReference type="ChEBI" id="CHEBI:18254"/>
        <dbReference type="ChEBI" id="CHEBI:43474"/>
        <dbReference type="ChEBI" id="CHEBI:58043"/>
        <dbReference type="EC" id="3.1.3.5"/>
    </reaction>
</comment>
<keyword evidence="11" id="KW-1185">Reference proteome</keyword>
<keyword evidence="9" id="KW-1133">Transmembrane helix</keyword>
<feature type="transmembrane region" description="Helical" evidence="9">
    <location>
        <begin position="26"/>
        <end position="43"/>
    </location>
</feature>
<evidence type="ECO:0000256" key="4">
    <source>
        <dbReference type="ARBA" id="ARBA00022723"/>
    </source>
</evidence>
<evidence type="ECO:0000256" key="3">
    <source>
        <dbReference type="ARBA" id="ARBA00012643"/>
    </source>
</evidence>
<keyword evidence="6" id="KW-0378">Hydrolase</keyword>
<keyword evidence="8" id="KW-0546">Nucleotide metabolism</keyword>
<dbReference type="GeneID" id="14911025"/>
<dbReference type="SUPFAM" id="SSF56784">
    <property type="entry name" value="HAD-like"/>
    <property type="match status" value="1"/>
</dbReference>
<evidence type="ECO:0000256" key="9">
    <source>
        <dbReference type="SAM" id="Phobius"/>
    </source>
</evidence>
<dbReference type="GO" id="GO:0005737">
    <property type="term" value="C:cytoplasm"/>
    <property type="evidence" value="ECO:0007669"/>
    <property type="project" value="InterPro"/>
</dbReference>
<dbReference type="GO" id="GO:0008253">
    <property type="term" value="F:5'-nucleotidase activity"/>
    <property type="evidence" value="ECO:0007669"/>
    <property type="project" value="UniProtKB-EC"/>
</dbReference>
<dbReference type="EMBL" id="GL983042">
    <property type="protein sequence ID" value="EGR34840.1"/>
    <property type="molecule type" value="Genomic_DNA"/>
</dbReference>
<dbReference type="Proteomes" id="UP000008983">
    <property type="component" value="Unassembled WGS sequence"/>
</dbReference>
<reference evidence="10 11" key="1">
    <citation type="submission" date="2011-07" db="EMBL/GenBank/DDBJ databases">
        <authorList>
            <person name="Coyne R."/>
            <person name="Brami D."/>
            <person name="Johnson J."/>
            <person name="Hostetler J."/>
            <person name="Hannick L."/>
            <person name="Clark T."/>
            <person name="Cassidy-Hanley D."/>
            <person name="Inman J."/>
        </authorList>
    </citation>
    <scope>NUCLEOTIDE SEQUENCE [LARGE SCALE GENOMIC DNA]</scope>
    <source>
        <strain evidence="10 11">G5</strain>
    </source>
</reference>
<dbReference type="RefSeq" id="XP_004040144.1">
    <property type="nucleotide sequence ID" value="XM_004040096.1"/>
</dbReference>
<dbReference type="GO" id="GO:0000287">
    <property type="term" value="F:magnesium ion binding"/>
    <property type="evidence" value="ECO:0007669"/>
    <property type="project" value="InterPro"/>
</dbReference>
<evidence type="ECO:0000256" key="2">
    <source>
        <dbReference type="ARBA" id="ARBA00008389"/>
    </source>
</evidence>
<dbReference type="PANTHER" id="PTHR13045:SF0">
    <property type="entry name" value="7-METHYLGUANOSINE PHOSPHATE-SPECIFIC 5'-NUCLEOTIDASE"/>
    <property type="match status" value="1"/>
</dbReference>
<proteinExistence type="inferred from homology"/>
<dbReference type="STRING" id="857967.G0QIV5"/>
<dbReference type="Gene3D" id="3.40.50.1000">
    <property type="entry name" value="HAD superfamily/HAD-like"/>
    <property type="match status" value="1"/>
</dbReference>
<evidence type="ECO:0000256" key="6">
    <source>
        <dbReference type="ARBA" id="ARBA00022801"/>
    </source>
</evidence>
<dbReference type="Pfam" id="PF05822">
    <property type="entry name" value="UMPH-1"/>
    <property type="match status" value="1"/>
</dbReference>
<sequence length="388" mass="46377">MKNILIQKFKLNIKFYFKIQLYKKKLIFFQIILQFLIKIQYLINISLYKIMATQKLLNYYPKATVLKQIPFSPFNKNQKIYIKDQDNLYKTLIQIYKTHPQQRLDVVSDFDHTITDFYYNNQPVSPSFGILNRSQHVTIEMENQAKEIFEIYSKYENTKQYTFEFKYQKMEEWVKLTAELFVKFQINSVILQNILNDNTLCFRYGFNDFLKYCVQQNINFIVISGGIQDVIYYMMNQITELNQFQNLMIISNKMLFDNDGNIVGFSDKRVHSHNKYNLLKHQDYPQLKKNCILLGDLLHDIYMTKNSSYENQIRFGFAKKDDEVQNFLKKYDIVLLNQGSYIPVECILRSLISNDNLPLDILAKLQIISPELVEVLFEFQSQKQKLQN</sequence>
<keyword evidence="9" id="KW-0472">Membrane</keyword>
<dbReference type="InterPro" id="IPR023214">
    <property type="entry name" value="HAD_sf"/>
</dbReference>
<evidence type="ECO:0000256" key="1">
    <source>
        <dbReference type="ARBA" id="ARBA00000815"/>
    </source>
</evidence>
<dbReference type="InterPro" id="IPR006434">
    <property type="entry name" value="Pyrimidine_nucleotidase_eu"/>
</dbReference>
<evidence type="ECO:0000313" key="10">
    <source>
        <dbReference type="EMBL" id="EGR34840.1"/>
    </source>
</evidence>
<dbReference type="PANTHER" id="PTHR13045">
    <property type="entry name" value="5'-NUCLEOTIDASE"/>
    <property type="match status" value="1"/>
</dbReference>